<proteinExistence type="predicted"/>
<gene>
    <name evidence="1" type="primary">pilM</name>
    <name evidence="1" type="ORF">CAGGBEG34_210073</name>
</gene>
<organism evidence="1 2">
    <name type="scientific">Candidatus Glomeribacter gigasporarum BEG34</name>
    <dbReference type="NCBI Taxonomy" id="1070319"/>
    <lineage>
        <taxon>Bacteria</taxon>
        <taxon>Pseudomonadati</taxon>
        <taxon>Pseudomonadota</taxon>
        <taxon>Betaproteobacteria</taxon>
        <taxon>Burkholderiales</taxon>
        <taxon>Burkholderiaceae</taxon>
        <taxon>Candidatus Glomeribacter</taxon>
    </lineage>
</organism>
<dbReference type="Proteomes" id="UP000054051">
    <property type="component" value="Unassembled WGS sequence"/>
</dbReference>
<reference evidence="1 2" key="1">
    <citation type="submission" date="2011-08" db="EMBL/GenBank/DDBJ databases">
        <title>The genome of the obligate endobacterium of an arbuscular mycorrhizal fungus reveals an interphylum network of nutritional interactions.</title>
        <authorList>
            <person name="Ghignone S."/>
            <person name="Salvioli A."/>
            <person name="Anca I."/>
            <person name="Lumini E."/>
            <person name="Ortu G."/>
            <person name="Petiti L."/>
            <person name="Cruveiller S."/>
            <person name="Bianciotto V."/>
            <person name="Piffanelli P."/>
            <person name="Lanfranco L."/>
            <person name="Bonfante P."/>
        </authorList>
    </citation>
    <scope>NUCLEOTIDE SEQUENCE [LARGE SCALE GENOMIC DNA]</scope>
    <source>
        <strain evidence="1 2">BEG34</strain>
    </source>
</reference>
<sequence>MRNLLTEWMRRRAVGIDLHPCAVRALVLSRSVFKPHRVQIERMGMSALPEGAVNGAELANPDAVCTALTEAVFAGQRPSKQPDAPKTCAAHIAAALPQGAVVEYSASVSALAAGLALAHSSTTSLDALEPAVLTESERRLGIEAAELCADWQRAAPEQRPGQLRIVAAPRHYIDARLDALARAGLRLNTVELDCAAARRACCFAAQRQPDVQAENSLYGAVWIGHQSVQIWSLRGYSVQHEQCISRESLSHAALADALRVCAQKRPLARVLAAGELDASGAAEQMLAGLGEALRCPVSALNLAACCGAPSNTLLQPHTANDDAAFAVAFGLALRGVFA</sequence>
<dbReference type="EMBL" id="CAFB01000038">
    <property type="protein sequence ID" value="CCD29206.1"/>
    <property type="molecule type" value="Genomic_DNA"/>
</dbReference>
<dbReference type="OrthoDB" id="9125096at2"/>
<dbReference type="Gene3D" id="3.30.420.40">
    <property type="match status" value="1"/>
</dbReference>
<keyword evidence="2" id="KW-1185">Reference proteome</keyword>
<dbReference type="STRING" id="1070319.CAGGBEG34_210073"/>
<protein>
    <submittedName>
        <fullName evidence="1">Putative fimbrial typa-4 assembly protein,pilM</fullName>
    </submittedName>
</protein>
<name>G2J8V9_9BURK</name>
<dbReference type="eggNOG" id="COG4972">
    <property type="taxonomic scope" value="Bacteria"/>
</dbReference>
<dbReference type="Pfam" id="PF11104">
    <property type="entry name" value="PilM_2"/>
    <property type="match status" value="1"/>
</dbReference>
<dbReference type="InterPro" id="IPR005883">
    <property type="entry name" value="PilM"/>
</dbReference>
<dbReference type="RefSeq" id="WP_006682438.1">
    <property type="nucleotide sequence ID" value="NZ_CAFB01000038.1"/>
</dbReference>
<comment type="caution">
    <text evidence="1">The sequence shown here is derived from an EMBL/GenBank/DDBJ whole genome shotgun (WGS) entry which is preliminary data.</text>
</comment>
<dbReference type="AlphaFoldDB" id="G2J8V9"/>
<evidence type="ECO:0000313" key="1">
    <source>
        <dbReference type="EMBL" id="CCD29206.1"/>
    </source>
</evidence>
<accession>G2J8V9</accession>
<evidence type="ECO:0000313" key="2">
    <source>
        <dbReference type="Proteomes" id="UP000054051"/>
    </source>
</evidence>